<name>A0AAV2QK75_MEGNR</name>
<evidence type="ECO:0000313" key="2">
    <source>
        <dbReference type="EMBL" id="CAL4090523.1"/>
    </source>
</evidence>
<accession>A0AAV2QK75</accession>
<dbReference type="PANTHER" id="PTHR11012:SF30">
    <property type="entry name" value="PROTEIN KINASE-LIKE DOMAIN-CONTAINING"/>
    <property type="match status" value="1"/>
</dbReference>
<proteinExistence type="predicted"/>
<dbReference type="InterPro" id="IPR015897">
    <property type="entry name" value="CHK_kinase-like"/>
</dbReference>
<dbReference type="InterPro" id="IPR004119">
    <property type="entry name" value="EcKL"/>
</dbReference>
<dbReference type="InterPro" id="IPR011009">
    <property type="entry name" value="Kinase-like_dom_sf"/>
</dbReference>
<sequence>MKSPRRRGEVTKEWVEYMLTDYENRRTPGNKVTVKTWNFSDATKKGDGYSGDLIKLEVQATVQNMGETFEKEYQHIIKFTSQDPIQLEFVKKWTTAKREFLIYSEVIEELNRFQANLTDNMYPICIPTTVFSRNNDKEHVIVMENMKTLGYENKPKSEFLNFNEAKIGLEQLARLHAISYVYNKTHNINEKYPEFDVPQLYIKMLSSGISQQIDMIVDFLKFQGESEHQNLINKIVSSKKEQIENSKKTFLTRDQSQILCLNHGDPWNNNILVKQSENDLKSDTSVYFIDWEGAHWNTSAYDVNYFLGGALTPEMRMKHLNELLQHYHEHFTEIVEKLDSPLSNWSYQHFKKEYDVVSYWGLMKGLMFSMIISEASKEWHLSNHNVTTNPVLKSIKKGFGKFMASMSMKPSVMEKFTDGMMKKVIDPVIKEMKSGENPELNERFLATILEGDKRGFFDLHT</sequence>
<dbReference type="Proteomes" id="UP001497623">
    <property type="component" value="Unassembled WGS sequence"/>
</dbReference>
<dbReference type="PANTHER" id="PTHR11012">
    <property type="entry name" value="PROTEIN KINASE-LIKE DOMAIN-CONTAINING"/>
    <property type="match status" value="1"/>
</dbReference>
<keyword evidence="3" id="KW-1185">Reference proteome</keyword>
<dbReference type="Gene3D" id="3.90.1200.10">
    <property type="match status" value="1"/>
</dbReference>
<reference evidence="2 3" key="1">
    <citation type="submission" date="2024-05" db="EMBL/GenBank/DDBJ databases">
        <authorList>
            <person name="Wallberg A."/>
        </authorList>
    </citation>
    <scope>NUCLEOTIDE SEQUENCE [LARGE SCALE GENOMIC DNA]</scope>
</reference>
<organism evidence="2 3">
    <name type="scientific">Meganyctiphanes norvegica</name>
    <name type="common">Northern krill</name>
    <name type="synonym">Thysanopoda norvegica</name>
    <dbReference type="NCBI Taxonomy" id="48144"/>
    <lineage>
        <taxon>Eukaryota</taxon>
        <taxon>Metazoa</taxon>
        <taxon>Ecdysozoa</taxon>
        <taxon>Arthropoda</taxon>
        <taxon>Crustacea</taxon>
        <taxon>Multicrustacea</taxon>
        <taxon>Malacostraca</taxon>
        <taxon>Eumalacostraca</taxon>
        <taxon>Eucarida</taxon>
        <taxon>Euphausiacea</taxon>
        <taxon>Euphausiidae</taxon>
        <taxon>Meganyctiphanes</taxon>
    </lineage>
</organism>
<protein>
    <recommendedName>
        <fullName evidence="1">CHK kinase-like domain-containing protein</fullName>
    </recommendedName>
</protein>
<dbReference type="SUPFAM" id="SSF56112">
    <property type="entry name" value="Protein kinase-like (PK-like)"/>
    <property type="match status" value="1"/>
</dbReference>
<dbReference type="SMART" id="SM00587">
    <property type="entry name" value="CHK"/>
    <property type="match status" value="1"/>
</dbReference>
<dbReference type="Pfam" id="PF02958">
    <property type="entry name" value="EcKL"/>
    <property type="match status" value="1"/>
</dbReference>
<dbReference type="EMBL" id="CAXKWB010008280">
    <property type="protein sequence ID" value="CAL4090523.1"/>
    <property type="molecule type" value="Genomic_DNA"/>
</dbReference>
<dbReference type="AlphaFoldDB" id="A0AAV2QK75"/>
<evidence type="ECO:0000313" key="3">
    <source>
        <dbReference type="Proteomes" id="UP001497623"/>
    </source>
</evidence>
<comment type="caution">
    <text evidence="2">The sequence shown here is derived from an EMBL/GenBank/DDBJ whole genome shotgun (WGS) entry which is preliminary data.</text>
</comment>
<feature type="domain" description="CHK kinase-like" evidence="1">
    <location>
        <begin position="141"/>
        <end position="337"/>
    </location>
</feature>
<gene>
    <name evidence="2" type="ORF">MNOR_LOCUS14045</name>
</gene>
<evidence type="ECO:0000259" key="1">
    <source>
        <dbReference type="SMART" id="SM00587"/>
    </source>
</evidence>